<dbReference type="AlphaFoldDB" id="A0AAN9EWF8"/>
<comment type="caution">
    <text evidence="2">The sequence shown here is derived from an EMBL/GenBank/DDBJ whole genome shotgun (WGS) entry which is preliminary data.</text>
</comment>
<evidence type="ECO:0000313" key="3">
    <source>
        <dbReference type="Proteomes" id="UP001359559"/>
    </source>
</evidence>
<keyword evidence="1" id="KW-0472">Membrane</keyword>
<keyword evidence="1" id="KW-0812">Transmembrane</keyword>
<gene>
    <name evidence="2" type="ORF">RJT34_32449</name>
</gene>
<evidence type="ECO:0000313" key="2">
    <source>
        <dbReference type="EMBL" id="KAK7264837.1"/>
    </source>
</evidence>
<keyword evidence="1" id="KW-1133">Transmembrane helix</keyword>
<protein>
    <submittedName>
        <fullName evidence="2">Uncharacterized protein</fullName>
    </submittedName>
</protein>
<accession>A0AAN9EWF8</accession>
<keyword evidence="3" id="KW-1185">Reference proteome</keyword>
<evidence type="ECO:0000256" key="1">
    <source>
        <dbReference type="SAM" id="Phobius"/>
    </source>
</evidence>
<dbReference type="Proteomes" id="UP001359559">
    <property type="component" value="Unassembled WGS sequence"/>
</dbReference>
<proteinExistence type="predicted"/>
<reference evidence="2 3" key="1">
    <citation type="submission" date="2024-01" db="EMBL/GenBank/DDBJ databases">
        <title>The genomes of 5 underutilized Papilionoideae crops provide insights into root nodulation and disease resistance.</title>
        <authorList>
            <person name="Yuan L."/>
        </authorList>
    </citation>
    <scope>NUCLEOTIDE SEQUENCE [LARGE SCALE GENOMIC DNA]</scope>
    <source>
        <strain evidence="2">LY-2023</strain>
        <tissue evidence="2">Leaf</tissue>
    </source>
</reference>
<organism evidence="2 3">
    <name type="scientific">Clitoria ternatea</name>
    <name type="common">Butterfly pea</name>
    <dbReference type="NCBI Taxonomy" id="43366"/>
    <lineage>
        <taxon>Eukaryota</taxon>
        <taxon>Viridiplantae</taxon>
        <taxon>Streptophyta</taxon>
        <taxon>Embryophyta</taxon>
        <taxon>Tracheophyta</taxon>
        <taxon>Spermatophyta</taxon>
        <taxon>Magnoliopsida</taxon>
        <taxon>eudicotyledons</taxon>
        <taxon>Gunneridae</taxon>
        <taxon>Pentapetalae</taxon>
        <taxon>rosids</taxon>
        <taxon>fabids</taxon>
        <taxon>Fabales</taxon>
        <taxon>Fabaceae</taxon>
        <taxon>Papilionoideae</taxon>
        <taxon>50 kb inversion clade</taxon>
        <taxon>NPAAA clade</taxon>
        <taxon>indigoferoid/millettioid clade</taxon>
        <taxon>Phaseoleae</taxon>
        <taxon>Clitoria</taxon>
    </lineage>
</organism>
<sequence>MPPLLPIFIWELALYGMWIQIFQSMVHESNLIVNKSNREMIANKGIWLWFGDLAPVCFVIGPLFVAKKWSFPDGGFLNPPSSRLAEYFLLYRVQCSPLVCAKTLFWSRPLWFFYAKDVGGGGRVGDFFDGRGIDNGGQVVVAEGFVGGLRVCGKVVMT</sequence>
<name>A0AAN9EWF8_CLITE</name>
<feature type="transmembrane region" description="Helical" evidence="1">
    <location>
        <begin position="46"/>
        <end position="66"/>
    </location>
</feature>
<dbReference type="EMBL" id="JAYKXN010000008">
    <property type="protein sequence ID" value="KAK7264837.1"/>
    <property type="molecule type" value="Genomic_DNA"/>
</dbReference>
<feature type="transmembrane region" description="Helical" evidence="1">
    <location>
        <begin position="7"/>
        <end position="26"/>
    </location>
</feature>